<dbReference type="GO" id="GO:0005741">
    <property type="term" value="C:mitochondrial outer membrane"/>
    <property type="evidence" value="ECO:0007669"/>
    <property type="project" value="InterPro"/>
</dbReference>
<protein>
    <recommendedName>
        <fullName evidence="4">Mitochondrial outer membrane protein OM14 C-terminal domain-containing protein</fullName>
    </recommendedName>
</protein>
<gene>
    <name evidence="2" type="ORF">TAPDE_004690</name>
</gene>
<feature type="compositionally biased region" description="Basic and acidic residues" evidence="1">
    <location>
        <begin position="27"/>
        <end position="44"/>
    </location>
</feature>
<feature type="region of interest" description="Disordered" evidence="1">
    <location>
        <begin position="1"/>
        <end position="88"/>
    </location>
</feature>
<dbReference type="PANTHER" id="PTHR38402">
    <property type="entry name" value="MITOCHONDRIAL OUTER MEMBRANE PROTEIN OM14"/>
    <property type="match status" value="1"/>
</dbReference>
<evidence type="ECO:0000313" key="2">
    <source>
        <dbReference type="EMBL" id="CCG84256.1"/>
    </source>
</evidence>
<dbReference type="OrthoDB" id="5422928at2759"/>
<comment type="caution">
    <text evidence="2">The sequence shown here is derived from an EMBL/GenBank/DDBJ whole genome shotgun (WGS) entry which is preliminary data.</text>
</comment>
<keyword evidence="3" id="KW-1185">Reference proteome</keyword>
<feature type="compositionally biased region" description="Basic and acidic residues" evidence="1">
    <location>
        <begin position="66"/>
        <end position="88"/>
    </location>
</feature>
<evidence type="ECO:0008006" key="4">
    <source>
        <dbReference type="Google" id="ProtNLM"/>
    </source>
</evidence>
<evidence type="ECO:0000256" key="1">
    <source>
        <dbReference type="SAM" id="MobiDB-lite"/>
    </source>
</evidence>
<dbReference type="AlphaFoldDB" id="R4XEQ1"/>
<organism evidence="2 3">
    <name type="scientific">Taphrina deformans (strain PYCC 5710 / ATCC 11124 / CBS 356.35 / IMI 108563 / JCM 9778 / NBRC 8474)</name>
    <name type="common">Peach leaf curl fungus</name>
    <name type="synonym">Lalaria deformans</name>
    <dbReference type="NCBI Taxonomy" id="1097556"/>
    <lineage>
        <taxon>Eukaryota</taxon>
        <taxon>Fungi</taxon>
        <taxon>Dikarya</taxon>
        <taxon>Ascomycota</taxon>
        <taxon>Taphrinomycotina</taxon>
        <taxon>Taphrinomycetes</taxon>
        <taxon>Taphrinales</taxon>
        <taxon>Taphrinaceae</taxon>
        <taxon>Taphrina</taxon>
    </lineage>
</organism>
<dbReference type="Proteomes" id="UP000013776">
    <property type="component" value="Unassembled WGS sequence"/>
</dbReference>
<dbReference type="InterPro" id="IPR039454">
    <property type="entry name" value="OM14"/>
</dbReference>
<dbReference type="PANTHER" id="PTHR38402:SF1">
    <property type="entry name" value="MITOCHONDRIAL OUTER MEMBRANE PROTEIN OM14"/>
    <property type="match status" value="1"/>
</dbReference>
<accession>R4XEQ1</accession>
<reference evidence="2 3" key="1">
    <citation type="journal article" date="2013" name="MBio">
        <title>Genome sequencing of the plant pathogen Taphrina deformans, the causal agent of peach leaf curl.</title>
        <authorList>
            <person name="Cisse O.H."/>
            <person name="Almeida J.M.G.C.F."/>
            <person name="Fonseca A."/>
            <person name="Kumar A.A."/>
            <person name="Salojaervi J."/>
            <person name="Overmyer K."/>
            <person name="Hauser P.M."/>
            <person name="Pagni M."/>
        </authorList>
    </citation>
    <scope>NUCLEOTIDE SEQUENCE [LARGE SCALE GENOMIC DNA]</scope>
    <source>
        <strain evidence="3">PYCC 5710 / ATCC 11124 / CBS 356.35 / IMI 108563 / JCM 9778 / NBRC 8474</strain>
    </source>
</reference>
<dbReference type="GO" id="GO:0006626">
    <property type="term" value="P:protein targeting to mitochondrion"/>
    <property type="evidence" value="ECO:0007669"/>
    <property type="project" value="TreeGrafter"/>
</dbReference>
<sequence>MSSYADVASHGPPQSDKDKQANPVPQLDDHTAVETKDVTSDDHSINVVPSDFKDREVKTETQAAQHRKDDTAREVEEQGRRAARKAKEVGRKTENVLLSVGKDGRTYNVIDSILVVTLGVVGYRRYRDGQLDLQTVSTGVAGLVLFAGVQGYVQRWFSKQ</sequence>
<evidence type="ECO:0000313" key="3">
    <source>
        <dbReference type="Proteomes" id="UP000013776"/>
    </source>
</evidence>
<proteinExistence type="predicted"/>
<dbReference type="GO" id="GO:1990593">
    <property type="term" value="F:nascent polypeptide-associated complex binding"/>
    <property type="evidence" value="ECO:0007669"/>
    <property type="project" value="InterPro"/>
</dbReference>
<dbReference type="VEuPathDB" id="FungiDB:TAPDE_004690"/>
<dbReference type="EMBL" id="CAHR02000216">
    <property type="protein sequence ID" value="CCG84256.1"/>
    <property type="molecule type" value="Genomic_DNA"/>
</dbReference>
<name>R4XEQ1_TAPDE</name>